<keyword evidence="1" id="KW-0732">Signal</keyword>
<gene>
    <name evidence="4" type="primary">LOC108037186</name>
    <name evidence="2" type="synonym">108037186</name>
</gene>
<reference evidence="2" key="3">
    <citation type="submission" date="2025-05" db="UniProtKB">
        <authorList>
            <consortium name="EnsemblMetazoa"/>
        </authorList>
    </citation>
    <scope>IDENTIFICATION</scope>
</reference>
<dbReference type="EnsemblMetazoa" id="XM_017113704.2">
    <property type="protein sequence ID" value="XP_016969193.1"/>
    <property type="gene ID" value="LOC108037186"/>
</dbReference>
<organism evidence="4">
    <name type="scientific">Drosophila rhopaloa</name>
    <name type="common">Fruit fly</name>
    <dbReference type="NCBI Taxonomy" id="1041015"/>
    <lineage>
        <taxon>Eukaryota</taxon>
        <taxon>Metazoa</taxon>
        <taxon>Ecdysozoa</taxon>
        <taxon>Arthropoda</taxon>
        <taxon>Hexapoda</taxon>
        <taxon>Insecta</taxon>
        <taxon>Pterygota</taxon>
        <taxon>Neoptera</taxon>
        <taxon>Endopterygota</taxon>
        <taxon>Diptera</taxon>
        <taxon>Brachycera</taxon>
        <taxon>Muscomorpha</taxon>
        <taxon>Ephydroidea</taxon>
        <taxon>Drosophilidae</taxon>
        <taxon>Drosophila</taxon>
        <taxon>Sophophora</taxon>
    </lineage>
</organism>
<evidence type="ECO:0000313" key="3">
    <source>
        <dbReference type="Proteomes" id="UP001652680"/>
    </source>
</evidence>
<dbReference type="GeneID" id="108037186"/>
<evidence type="ECO:0000256" key="1">
    <source>
        <dbReference type="SAM" id="SignalP"/>
    </source>
</evidence>
<dbReference type="RefSeq" id="XP_016969193.1">
    <property type="nucleotide sequence ID" value="XM_017113704.1"/>
</dbReference>
<protein>
    <submittedName>
        <fullName evidence="4">Glycine-rich protein 5</fullName>
    </submittedName>
</protein>
<feature type="chain" id="PRO_5027953205" evidence="1">
    <location>
        <begin position="21"/>
        <end position="90"/>
    </location>
</feature>
<keyword evidence="3" id="KW-1185">Reference proteome</keyword>
<dbReference type="OrthoDB" id="7872914at2759"/>
<dbReference type="AlphaFoldDB" id="A0A6P4E1Y2"/>
<reference evidence="4" key="2">
    <citation type="submission" date="2025-04" db="UniProtKB">
        <authorList>
            <consortium name="RefSeq"/>
        </authorList>
    </citation>
    <scope>IDENTIFICATION</scope>
</reference>
<proteinExistence type="predicted"/>
<sequence>MKVAIVSCITLAMLLCIAEAQVPGQPEAMSAAQGGVGTAAGVGKQVGAHGDGAAAAAEDGPGAGMSAGIGAGGEVGANAQAGGAGAGRRR</sequence>
<reference evidence="3" key="1">
    <citation type="journal article" date="2021" name="Elife">
        <title>Highly contiguous assemblies of 101 drosophilid genomes.</title>
        <authorList>
            <person name="Kim B.Y."/>
            <person name="Wang J.R."/>
            <person name="Miller D.E."/>
            <person name="Barmina O."/>
            <person name="Delaney E."/>
            <person name="Thompson A."/>
            <person name="Comeault A.A."/>
            <person name="Peede D."/>
            <person name="D'Agostino E.R."/>
            <person name="Pelaez J."/>
            <person name="Aguilar J.M."/>
            <person name="Haji D."/>
            <person name="Matsunaga T."/>
            <person name="Armstrong E.E."/>
            <person name="Zych M."/>
            <person name="Ogawa Y."/>
            <person name="Stamenkovic-Radak M."/>
            <person name="Jelic M."/>
            <person name="Veselinovic M.S."/>
            <person name="Tanaskovic M."/>
            <person name="Eric P."/>
            <person name="Gao J.J."/>
            <person name="Katoh T.K."/>
            <person name="Toda M.J."/>
            <person name="Watabe H."/>
            <person name="Watada M."/>
            <person name="Davis J.S."/>
            <person name="Moyle L.C."/>
            <person name="Manoli G."/>
            <person name="Bertolini E."/>
            <person name="Kostal V."/>
            <person name="Hawley R.S."/>
            <person name="Takahashi A."/>
            <person name="Jones C.D."/>
            <person name="Price D.K."/>
            <person name="Whiteman N."/>
            <person name="Kopp A."/>
            <person name="Matute D.R."/>
            <person name="Petrov D.A."/>
        </authorList>
    </citation>
    <scope>NUCLEOTIDE SEQUENCE [LARGE SCALE GENOMIC DNA]</scope>
</reference>
<accession>A0A6P4E1Y2</accession>
<dbReference type="Proteomes" id="UP001652680">
    <property type="component" value="Unassembled WGS sequence"/>
</dbReference>
<feature type="signal peptide" evidence="1">
    <location>
        <begin position="1"/>
        <end position="20"/>
    </location>
</feature>
<name>A0A6P4E1Y2_DRORH</name>
<evidence type="ECO:0000313" key="4">
    <source>
        <dbReference type="RefSeq" id="XP_016969193.1"/>
    </source>
</evidence>
<evidence type="ECO:0000313" key="2">
    <source>
        <dbReference type="EnsemblMetazoa" id="XP_016969193.1"/>
    </source>
</evidence>